<dbReference type="Proteomes" id="UP001174205">
    <property type="component" value="Unassembled WGS sequence"/>
</dbReference>
<keyword evidence="1" id="KW-1133">Transmembrane helix</keyword>
<evidence type="ECO:0000313" key="2">
    <source>
        <dbReference type="EMBL" id="MDN4604462.1"/>
    </source>
</evidence>
<feature type="transmembrane region" description="Helical" evidence="1">
    <location>
        <begin position="43"/>
        <end position="62"/>
    </location>
</feature>
<feature type="transmembrane region" description="Helical" evidence="1">
    <location>
        <begin position="12"/>
        <end position="31"/>
    </location>
</feature>
<protein>
    <submittedName>
        <fullName evidence="2">SigmaY antisigma factor component</fullName>
    </submittedName>
</protein>
<keyword evidence="3" id="KW-1185">Reference proteome</keyword>
<dbReference type="EMBL" id="JAROCD010000013">
    <property type="protein sequence ID" value="MDN4604462.1"/>
    <property type="molecule type" value="Genomic_DNA"/>
</dbReference>
<organism evidence="2 3">
    <name type="scientific">Paenibacillus vandeheii</name>
    <dbReference type="NCBI Taxonomy" id="3035917"/>
    <lineage>
        <taxon>Bacteria</taxon>
        <taxon>Bacillati</taxon>
        <taxon>Bacillota</taxon>
        <taxon>Bacilli</taxon>
        <taxon>Bacillales</taxon>
        <taxon>Paenibacillaceae</taxon>
        <taxon>Paenibacillus</taxon>
    </lineage>
</organism>
<gene>
    <name evidence="2" type="ORF">P5G61_24765</name>
</gene>
<accession>A0ABT8JHP5</accession>
<reference evidence="2" key="1">
    <citation type="submission" date="2023-03" db="EMBL/GenBank/DDBJ databases">
        <title>MT1 and MT2 Draft Genomes of Novel Species.</title>
        <authorList>
            <person name="Venkateswaran K."/>
        </authorList>
    </citation>
    <scope>NUCLEOTIDE SEQUENCE</scope>
    <source>
        <strain evidence="2">F6_3S_P_1C</strain>
    </source>
</reference>
<name>A0ABT8JHP5_9BACL</name>
<proteinExistence type="predicted"/>
<evidence type="ECO:0000256" key="1">
    <source>
        <dbReference type="SAM" id="Phobius"/>
    </source>
</evidence>
<evidence type="ECO:0000313" key="3">
    <source>
        <dbReference type="Proteomes" id="UP001174205"/>
    </source>
</evidence>
<sequence length="78" mass="9349">MNDQHYSLNEIPLILLILIASVLLVQGTWIFRDARRRDRFPWLWGLWGFINFPLPLIVYWFAVVRVDRRPPKQTSGKQ</sequence>
<keyword evidence="1" id="KW-0812">Transmembrane</keyword>
<comment type="caution">
    <text evidence="2">The sequence shown here is derived from an EMBL/GenBank/DDBJ whole genome shotgun (WGS) entry which is preliminary data.</text>
</comment>
<keyword evidence="1" id="KW-0472">Membrane</keyword>
<dbReference type="RefSeq" id="WP_301248868.1">
    <property type="nucleotide sequence ID" value="NZ_JAROCD010000013.1"/>
</dbReference>